<dbReference type="RefSeq" id="WP_143342648.1">
    <property type="nucleotide sequence ID" value="NZ_JAGIOO010000001.1"/>
</dbReference>
<evidence type="ECO:0000313" key="3">
    <source>
        <dbReference type="Proteomes" id="UP001519363"/>
    </source>
</evidence>
<dbReference type="EMBL" id="JAGIOO010000001">
    <property type="protein sequence ID" value="MBP2473384.1"/>
    <property type="molecule type" value="Genomic_DNA"/>
</dbReference>
<comment type="caution">
    <text evidence="2">The sequence shown here is derived from an EMBL/GenBank/DDBJ whole genome shotgun (WGS) entry which is preliminary data.</text>
</comment>
<feature type="region of interest" description="Disordered" evidence="1">
    <location>
        <begin position="1"/>
        <end position="29"/>
    </location>
</feature>
<sequence length="72" mass="7634">MGGRAGHRGPADLRHHAGGGEGKARLQVAPEVEGAYDPKTARWTGDMGAHGFIEYTAHSSVVRVAAWRIQAV</sequence>
<reference evidence="2 3" key="1">
    <citation type="submission" date="2021-03" db="EMBL/GenBank/DDBJ databases">
        <title>Sequencing the genomes of 1000 actinobacteria strains.</title>
        <authorList>
            <person name="Klenk H.-P."/>
        </authorList>
    </citation>
    <scope>NUCLEOTIDE SEQUENCE [LARGE SCALE GENOMIC DNA]</scope>
    <source>
        <strain evidence="2 3">DSM 44580</strain>
    </source>
</reference>
<protein>
    <submittedName>
        <fullName evidence="2">Uncharacterized protein</fullName>
    </submittedName>
</protein>
<gene>
    <name evidence="2" type="ORF">JOF53_002256</name>
</gene>
<organism evidence="2 3">
    <name type="scientific">Crossiella equi</name>
    <dbReference type="NCBI Taxonomy" id="130796"/>
    <lineage>
        <taxon>Bacteria</taxon>
        <taxon>Bacillati</taxon>
        <taxon>Actinomycetota</taxon>
        <taxon>Actinomycetes</taxon>
        <taxon>Pseudonocardiales</taxon>
        <taxon>Pseudonocardiaceae</taxon>
        <taxon>Crossiella</taxon>
    </lineage>
</organism>
<name>A0ABS5A9W1_9PSEU</name>
<evidence type="ECO:0000256" key="1">
    <source>
        <dbReference type="SAM" id="MobiDB-lite"/>
    </source>
</evidence>
<accession>A0ABS5A9W1</accession>
<proteinExistence type="predicted"/>
<evidence type="ECO:0000313" key="2">
    <source>
        <dbReference type="EMBL" id="MBP2473384.1"/>
    </source>
</evidence>
<dbReference type="Proteomes" id="UP001519363">
    <property type="component" value="Unassembled WGS sequence"/>
</dbReference>
<keyword evidence="3" id="KW-1185">Reference proteome</keyword>